<reference evidence="6 7" key="1">
    <citation type="submission" date="2019-01" db="EMBL/GenBank/DDBJ databases">
        <title>Senegalimassilia sp. nov. KGMB04484 isolated human feces.</title>
        <authorList>
            <person name="Han K.-I."/>
            <person name="Kim J.-S."/>
            <person name="Lee K.C."/>
            <person name="Suh M.K."/>
            <person name="Eom M.K."/>
            <person name="Lee J.H."/>
            <person name="Park S.-H."/>
            <person name="Kang S.W."/>
            <person name="Park J.-E."/>
            <person name="Oh B.S."/>
            <person name="Yu S.Y."/>
            <person name="Choi S.-H."/>
            <person name="Lee D.H."/>
            <person name="Yoon H."/>
            <person name="Kim B.-Y."/>
            <person name="Lee J.H."/>
            <person name="Lee J.-S."/>
        </authorList>
    </citation>
    <scope>NUCLEOTIDE SEQUENCE [LARGE SCALE GENOMIC DNA]</scope>
    <source>
        <strain evidence="6 7">KGMB04484</strain>
    </source>
</reference>
<dbReference type="SUPFAM" id="SSF102114">
    <property type="entry name" value="Radical SAM enzymes"/>
    <property type="match status" value="1"/>
</dbReference>
<feature type="domain" description="Radical SAM core" evidence="5">
    <location>
        <begin position="12"/>
        <end position="110"/>
    </location>
</feature>
<evidence type="ECO:0000256" key="4">
    <source>
        <dbReference type="ARBA" id="ARBA00023014"/>
    </source>
</evidence>
<dbReference type="GO" id="GO:0046872">
    <property type="term" value="F:metal ion binding"/>
    <property type="evidence" value="ECO:0007669"/>
    <property type="project" value="UniProtKB-KW"/>
</dbReference>
<organism evidence="6 7">
    <name type="scientific">Senegalimassilia faecalis</name>
    <dbReference type="NCBI Taxonomy" id="2509433"/>
    <lineage>
        <taxon>Bacteria</taxon>
        <taxon>Bacillati</taxon>
        <taxon>Actinomycetota</taxon>
        <taxon>Coriobacteriia</taxon>
        <taxon>Coriobacteriales</taxon>
        <taxon>Coriobacteriaceae</taxon>
        <taxon>Senegalimassilia</taxon>
    </lineage>
</organism>
<dbReference type="AlphaFoldDB" id="A0A4V1QTS0"/>
<evidence type="ECO:0000256" key="1">
    <source>
        <dbReference type="ARBA" id="ARBA00022691"/>
    </source>
</evidence>
<dbReference type="PANTHER" id="PTHR11228">
    <property type="entry name" value="RADICAL SAM DOMAIN PROTEIN"/>
    <property type="match status" value="1"/>
</dbReference>
<evidence type="ECO:0000313" key="6">
    <source>
        <dbReference type="EMBL" id="RXZ53437.1"/>
    </source>
</evidence>
<evidence type="ECO:0000256" key="2">
    <source>
        <dbReference type="ARBA" id="ARBA00022723"/>
    </source>
</evidence>
<accession>A0A4V1QTS0</accession>
<keyword evidence="7" id="KW-1185">Reference proteome</keyword>
<keyword evidence="4" id="KW-0411">Iron-sulfur</keyword>
<evidence type="ECO:0000313" key="7">
    <source>
        <dbReference type="Proteomes" id="UP000293345"/>
    </source>
</evidence>
<dbReference type="EMBL" id="SDPW01000001">
    <property type="protein sequence ID" value="RXZ53437.1"/>
    <property type="molecule type" value="Genomic_DNA"/>
</dbReference>
<evidence type="ECO:0000259" key="5">
    <source>
        <dbReference type="Pfam" id="PF04055"/>
    </source>
</evidence>
<dbReference type="Gene3D" id="3.20.20.70">
    <property type="entry name" value="Aldolase class I"/>
    <property type="match status" value="1"/>
</dbReference>
<keyword evidence="1" id="KW-0949">S-adenosyl-L-methionine</keyword>
<dbReference type="Proteomes" id="UP000293345">
    <property type="component" value="Unassembled WGS sequence"/>
</dbReference>
<dbReference type="RefSeq" id="WP_129423142.1">
    <property type="nucleotide sequence ID" value="NZ_SDPW01000001.1"/>
</dbReference>
<comment type="caution">
    <text evidence="6">The sequence shown here is derived from an EMBL/GenBank/DDBJ whole genome shotgun (WGS) entry which is preliminary data.</text>
</comment>
<dbReference type="InterPro" id="IPR007197">
    <property type="entry name" value="rSAM"/>
</dbReference>
<sequence>MGDQLARYGMRGVCVVWFGGEPLLQPQFFDIMAAVHARGMIVFEINTNGRFLTAQVLARIASFGFKPEMKIPFDGLGFHDWMRGCEGAEQDALCAIKLCVDAGFPTRVQMNINRKNRDSILPSLALLDDMGVGRVRVIPTTPSTRWE</sequence>
<protein>
    <submittedName>
        <fullName evidence="6">Radical SAM protein</fullName>
    </submittedName>
</protein>
<dbReference type="Pfam" id="PF04055">
    <property type="entry name" value="Radical_SAM"/>
    <property type="match status" value="1"/>
</dbReference>
<gene>
    <name evidence="6" type="ORF">ET524_02250</name>
</gene>
<dbReference type="InterPro" id="IPR058240">
    <property type="entry name" value="rSAM_sf"/>
</dbReference>
<evidence type="ECO:0000256" key="3">
    <source>
        <dbReference type="ARBA" id="ARBA00023004"/>
    </source>
</evidence>
<name>A0A4V1QTS0_9ACTN</name>
<dbReference type="GO" id="GO:0051536">
    <property type="term" value="F:iron-sulfur cluster binding"/>
    <property type="evidence" value="ECO:0007669"/>
    <property type="project" value="UniProtKB-KW"/>
</dbReference>
<dbReference type="GO" id="GO:0003824">
    <property type="term" value="F:catalytic activity"/>
    <property type="evidence" value="ECO:0007669"/>
    <property type="project" value="InterPro"/>
</dbReference>
<dbReference type="InterPro" id="IPR013785">
    <property type="entry name" value="Aldolase_TIM"/>
</dbReference>
<keyword evidence="3" id="KW-0408">Iron</keyword>
<keyword evidence="2" id="KW-0479">Metal-binding</keyword>
<dbReference type="OrthoDB" id="9782387at2"/>
<proteinExistence type="predicted"/>
<dbReference type="InterPro" id="IPR050377">
    <property type="entry name" value="Radical_SAM_PqqE_MftC-like"/>
</dbReference>
<dbReference type="PANTHER" id="PTHR11228:SF7">
    <property type="entry name" value="PQQA PEPTIDE CYCLASE"/>
    <property type="match status" value="1"/>
</dbReference>